<accession>A0A6J5TB15</accession>
<dbReference type="EMBL" id="LR796275">
    <property type="protein sequence ID" value="CAB4133875.1"/>
    <property type="molecule type" value="Genomic_DNA"/>
</dbReference>
<reference evidence="3" key="1">
    <citation type="submission" date="2020-05" db="EMBL/GenBank/DDBJ databases">
        <authorList>
            <person name="Chiriac C."/>
            <person name="Salcher M."/>
            <person name="Ghai R."/>
            <person name="Kavagutti S V."/>
        </authorList>
    </citation>
    <scope>NUCLEOTIDE SEQUENCE</scope>
</reference>
<protein>
    <submittedName>
        <fullName evidence="3">Uncharacterized protein</fullName>
    </submittedName>
</protein>
<organism evidence="3">
    <name type="scientific">uncultured Caudovirales phage</name>
    <dbReference type="NCBI Taxonomy" id="2100421"/>
    <lineage>
        <taxon>Viruses</taxon>
        <taxon>Duplodnaviria</taxon>
        <taxon>Heunggongvirae</taxon>
        <taxon>Uroviricota</taxon>
        <taxon>Caudoviricetes</taxon>
        <taxon>Peduoviridae</taxon>
        <taxon>Maltschvirus</taxon>
        <taxon>Maltschvirus maltsch</taxon>
    </lineage>
</organism>
<dbReference type="EMBL" id="LR797827">
    <property type="protein sequence ID" value="CAB4242051.1"/>
    <property type="molecule type" value="Genomic_DNA"/>
</dbReference>
<name>A0A6J5TB15_9CAUD</name>
<feature type="region of interest" description="Disordered" evidence="1">
    <location>
        <begin position="59"/>
        <end position="92"/>
    </location>
</feature>
<gene>
    <name evidence="2" type="ORF">UFOVP263_32</name>
    <name evidence="3" type="ORF">UFOVP91_30</name>
</gene>
<sequence length="92" mass="10035">MAILFELIAKAGEYTNAKGETKQRWHKCGVAIESKTDAGMSLNIESLPTNFDGWLNLKKPVPRENQGAGTPPQNKGAGNPTDFDAMEDDIPF</sequence>
<evidence type="ECO:0000256" key="1">
    <source>
        <dbReference type="SAM" id="MobiDB-lite"/>
    </source>
</evidence>
<proteinExistence type="predicted"/>
<evidence type="ECO:0000313" key="3">
    <source>
        <dbReference type="EMBL" id="CAB4242051.1"/>
    </source>
</evidence>
<evidence type="ECO:0000313" key="2">
    <source>
        <dbReference type="EMBL" id="CAB4133875.1"/>
    </source>
</evidence>